<feature type="region of interest" description="Disordered" evidence="1">
    <location>
        <begin position="64"/>
        <end position="96"/>
    </location>
</feature>
<name>A0A8T4IJT7_9SPHN</name>
<reference evidence="3" key="1">
    <citation type="submission" date="2021-04" db="EMBL/GenBank/DDBJ databases">
        <title>Ouciella asimina sp. nov., isolated from the surface seawater in the hydrothermal field of Okinawa Trough.</title>
        <authorList>
            <person name="Shuang W."/>
        </authorList>
    </citation>
    <scope>NUCLEOTIDE SEQUENCE</scope>
    <source>
        <strain evidence="3">LXI357</strain>
    </source>
</reference>
<dbReference type="PROSITE" id="PS51257">
    <property type="entry name" value="PROKAR_LIPOPROTEIN"/>
    <property type="match status" value="1"/>
</dbReference>
<keyword evidence="2" id="KW-0732">Signal</keyword>
<feature type="signal peptide" evidence="2">
    <location>
        <begin position="1"/>
        <end position="24"/>
    </location>
</feature>
<sequence length="96" mass="9427">MKKAILVSMTAAAALGLAACSDHAQNESAEAANAMAADTSATMSNAVGDLDAASDQAFGAAENAADQAGDAIENGADTAKTQTGQALENAGEDMQH</sequence>
<proteinExistence type="predicted"/>
<evidence type="ECO:0000256" key="2">
    <source>
        <dbReference type="SAM" id="SignalP"/>
    </source>
</evidence>
<dbReference type="RefSeq" id="WP_284054650.1">
    <property type="nucleotide sequence ID" value="NZ_JAGRQC010000004.1"/>
</dbReference>
<comment type="caution">
    <text evidence="3">The sequence shown here is derived from an EMBL/GenBank/DDBJ whole genome shotgun (WGS) entry which is preliminary data.</text>
</comment>
<keyword evidence="4" id="KW-1185">Reference proteome</keyword>
<dbReference type="AlphaFoldDB" id="A0A8T4IJT7"/>
<accession>A0A8T4IJT7</accession>
<protein>
    <recommendedName>
        <fullName evidence="5">Lipoprotein</fullName>
    </recommendedName>
</protein>
<evidence type="ECO:0000256" key="1">
    <source>
        <dbReference type="SAM" id="MobiDB-lite"/>
    </source>
</evidence>
<gene>
    <name evidence="3" type="ORF">J7S20_12820</name>
</gene>
<evidence type="ECO:0000313" key="3">
    <source>
        <dbReference type="EMBL" id="MBR0553385.1"/>
    </source>
</evidence>
<dbReference type="Proteomes" id="UP000676996">
    <property type="component" value="Unassembled WGS sequence"/>
</dbReference>
<evidence type="ECO:0000313" key="4">
    <source>
        <dbReference type="Proteomes" id="UP000676996"/>
    </source>
</evidence>
<organism evidence="3 4">
    <name type="scientific">Stakelama marina</name>
    <dbReference type="NCBI Taxonomy" id="2826939"/>
    <lineage>
        <taxon>Bacteria</taxon>
        <taxon>Pseudomonadati</taxon>
        <taxon>Pseudomonadota</taxon>
        <taxon>Alphaproteobacteria</taxon>
        <taxon>Sphingomonadales</taxon>
        <taxon>Sphingomonadaceae</taxon>
        <taxon>Stakelama</taxon>
    </lineage>
</organism>
<evidence type="ECO:0008006" key="5">
    <source>
        <dbReference type="Google" id="ProtNLM"/>
    </source>
</evidence>
<feature type="chain" id="PRO_5035887467" description="Lipoprotein" evidence="2">
    <location>
        <begin position="25"/>
        <end position="96"/>
    </location>
</feature>
<dbReference type="EMBL" id="JAGRQC010000004">
    <property type="protein sequence ID" value="MBR0553385.1"/>
    <property type="molecule type" value="Genomic_DNA"/>
</dbReference>